<dbReference type="EMBL" id="MNUI01000005">
    <property type="protein sequence ID" value="OIN90005.1"/>
    <property type="molecule type" value="Genomic_DNA"/>
</dbReference>
<organism evidence="5 6">
    <name type="scientific">Candidatus Beckwithbacteria bacterium CG1_02_47_37</name>
    <dbReference type="NCBI Taxonomy" id="1805034"/>
    <lineage>
        <taxon>Bacteria</taxon>
        <taxon>Candidatus Beckwithiibacteriota</taxon>
    </lineage>
</organism>
<dbReference type="Pfam" id="PF01022">
    <property type="entry name" value="HTH_5"/>
    <property type="match status" value="1"/>
</dbReference>
<name>A0A1J4RVG7_9BACT</name>
<dbReference type="GO" id="GO:0016491">
    <property type="term" value="F:oxidoreductase activity"/>
    <property type="evidence" value="ECO:0007669"/>
    <property type="project" value="InterPro"/>
</dbReference>
<accession>A0A1J4RVG7</accession>
<comment type="caution">
    <text evidence="5">The sequence shown here is derived from an EMBL/GenBank/DDBJ whole genome shotgun (WGS) entry which is preliminary data.</text>
</comment>
<dbReference type="SUPFAM" id="SSF47240">
    <property type="entry name" value="Ferritin-like"/>
    <property type="match status" value="1"/>
</dbReference>
<dbReference type="SMART" id="SM00746">
    <property type="entry name" value="TRASH"/>
    <property type="match status" value="1"/>
</dbReference>
<evidence type="ECO:0000256" key="1">
    <source>
        <dbReference type="ARBA" id="ARBA00023015"/>
    </source>
</evidence>
<dbReference type="InterPro" id="IPR011991">
    <property type="entry name" value="ArsR-like_HTH"/>
</dbReference>
<dbReference type="PANTHER" id="PTHR43132">
    <property type="entry name" value="ARSENICAL RESISTANCE OPERON REPRESSOR ARSR-RELATED"/>
    <property type="match status" value="1"/>
</dbReference>
<dbReference type="Gene3D" id="1.10.10.10">
    <property type="entry name" value="Winged helix-like DNA-binding domain superfamily/Winged helix DNA-binding domain"/>
    <property type="match status" value="1"/>
</dbReference>
<dbReference type="PROSITE" id="PS50987">
    <property type="entry name" value="HTH_ARSR_2"/>
    <property type="match status" value="1"/>
</dbReference>
<dbReference type="InterPro" id="IPR036390">
    <property type="entry name" value="WH_DNA-bd_sf"/>
</dbReference>
<dbReference type="Proteomes" id="UP000183144">
    <property type="component" value="Unassembled WGS sequence"/>
</dbReference>
<dbReference type="GO" id="GO:0003700">
    <property type="term" value="F:DNA-binding transcription factor activity"/>
    <property type="evidence" value="ECO:0007669"/>
    <property type="project" value="InterPro"/>
</dbReference>
<reference evidence="5 6" key="1">
    <citation type="journal article" date="2016" name="Environ. Microbiol.">
        <title>Genomic resolution of a cold subsurface aquifer community provides metabolic insights for novel microbes adapted to high CO concentrations.</title>
        <authorList>
            <person name="Probst A.J."/>
            <person name="Castelle C.J."/>
            <person name="Singh A."/>
            <person name="Brown C.T."/>
            <person name="Anantharaman K."/>
            <person name="Sharon I."/>
            <person name="Hug L.A."/>
            <person name="Burstein D."/>
            <person name="Emerson J.B."/>
            <person name="Thomas B.C."/>
            <person name="Banfield J.F."/>
        </authorList>
    </citation>
    <scope>NUCLEOTIDE SEQUENCE [LARGE SCALE GENOMIC DNA]</scope>
    <source>
        <strain evidence="5">CG1_02_47_37</strain>
    </source>
</reference>
<dbReference type="Pfam" id="PF04945">
    <property type="entry name" value="YHS"/>
    <property type="match status" value="1"/>
</dbReference>
<evidence type="ECO:0000256" key="2">
    <source>
        <dbReference type="ARBA" id="ARBA00023125"/>
    </source>
</evidence>
<dbReference type="NCBIfam" id="NF033788">
    <property type="entry name" value="HTH_metalloreg"/>
    <property type="match status" value="1"/>
</dbReference>
<gene>
    <name evidence="5" type="ORF">AUJ59_00190</name>
</gene>
<dbReference type="InterPro" id="IPR009078">
    <property type="entry name" value="Ferritin-like_SF"/>
</dbReference>
<keyword evidence="2" id="KW-0238">DNA-binding</keyword>
<dbReference type="SMART" id="SM00418">
    <property type="entry name" value="HTH_ARSR"/>
    <property type="match status" value="1"/>
</dbReference>
<proteinExistence type="predicted"/>
<dbReference type="InterPro" id="IPR051011">
    <property type="entry name" value="Metal_resp_trans_reg"/>
</dbReference>
<dbReference type="STRING" id="1805034.AUJ59_00190"/>
<dbReference type="Gene3D" id="1.10.620.20">
    <property type="entry name" value="Ribonucleotide Reductase, subunit A"/>
    <property type="match status" value="1"/>
</dbReference>
<keyword evidence="1" id="KW-0805">Transcription regulation</keyword>
<keyword evidence="3" id="KW-0804">Transcription</keyword>
<dbReference type="InterPro" id="IPR036388">
    <property type="entry name" value="WH-like_DNA-bd_sf"/>
</dbReference>
<evidence type="ECO:0000256" key="3">
    <source>
        <dbReference type="ARBA" id="ARBA00023163"/>
    </source>
</evidence>
<dbReference type="PANTHER" id="PTHR43132:SF2">
    <property type="entry name" value="ARSENICAL RESISTANCE OPERON REPRESSOR ARSR-RELATED"/>
    <property type="match status" value="1"/>
</dbReference>
<dbReference type="InterPro" id="IPR012348">
    <property type="entry name" value="RNR-like"/>
</dbReference>
<dbReference type="PRINTS" id="PR00778">
    <property type="entry name" value="HTHARSR"/>
</dbReference>
<dbReference type="AlphaFoldDB" id="A0A1J4RVG7"/>
<dbReference type="InterPro" id="IPR001845">
    <property type="entry name" value="HTH_ArsR_DNA-bd_dom"/>
</dbReference>
<sequence length="140" mass="15950">MYLEPFVQQAELLQALAHPKRLEILNLIAQKSLTVTQIYSMLDLPQANISQHLIVLRQAGVVATKRNGKEILYKLKNQKIRNFLPHQNLLKLTPLAHDPVCAMQLSPKTAVVKATHQNRQYYFCASGCLKKFKLDPGKYV</sequence>
<evidence type="ECO:0000259" key="4">
    <source>
        <dbReference type="PROSITE" id="PS50987"/>
    </source>
</evidence>
<dbReference type="GO" id="GO:0003677">
    <property type="term" value="F:DNA binding"/>
    <property type="evidence" value="ECO:0007669"/>
    <property type="project" value="UniProtKB-KW"/>
</dbReference>
<dbReference type="SUPFAM" id="SSF46785">
    <property type="entry name" value="Winged helix' DNA-binding domain"/>
    <property type="match status" value="1"/>
</dbReference>
<evidence type="ECO:0000313" key="5">
    <source>
        <dbReference type="EMBL" id="OIN90005.1"/>
    </source>
</evidence>
<feature type="domain" description="HTH arsR-type" evidence="4">
    <location>
        <begin position="1"/>
        <end position="95"/>
    </location>
</feature>
<dbReference type="InterPro" id="IPR007029">
    <property type="entry name" value="YHS_dom"/>
</dbReference>
<dbReference type="InterPro" id="IPR011017">
    <property type="entry name" value="TRASH_dom"/>
</dbReference>
<protein>
    <recommendedName>
        <fullName evidence="4">HTH arsR-type domain-containing protein</fullName>
    </recommendedName>
</protein>
<dbReference type="CDD" id="cd00090">
    <property type="entry name" value="HTH_ARSR"/>
    <property type="match status" value="1"/>
</dbReference>
<evidence type="ECO:0000313" key="6">
    <source>
        <dbReference type="Proteomes" id="UP000183144"/>
    </source>
</evidence>